<feature type="transmembrane region" description="Helical" evidence="1">
    <location>
        <begin position="313"/>
        <end position="337"/>
    </location>
</feature>
<keyword evidence="1" id="KW-0812">Transmembrane</keyword>
<feature type="transmembrane region" description="Helical" evidence="1">
    <location>
        <begin position="272"/>
        <end position="292"/>
    </location>
</feature>
<proteinExistence type="predicted"/>
<evidence type="ECO:0000313" key="5">
    <source>
        <dbReference type="Proteomes" id="UP000663870"/>
    </source>
</evidence>
<dbReference type="Proteomes" id="UP000663870">
    <property type="component" value="Unassembled WGS sequence"/>
</dbReference>
<gene>
    <name evidence="3" type="ORF">JXQ802_LOCUS14649</name>
    <name evidence="2" type="ORF">PYM288_LOCUS12260</name>
</gene>
<accession>A0A814DBY6</accession>
<evidence type="ECO:0000313" key="3">
    <source>
        <dbReference type="EMBL" id="CAF1010664.1"/>
    </source>
</evidence>
<feature type="transmembrane region" description="Helical" evidence="1">
    <location>
        <begin position="83"/>
        <end position="101"/>
    </location>
</feature>
<comment type="caution">
    <text evidence="2">The sequence shown here is derived from an EMBL/GenBank/DDBJ whole genome shotgun (WGS) entry which is preliminary data.</text>
</comment>
<keyword evidence="5" id="KW-1185">Reference proteome</keyword>
<feature type="transmembrane region" description="Helical" evidence="1">
    <location>
        <begin position="153"/>
        <end position="178"/>
    </location>
</feature>
<feature type="transmembrane region" description="Helical" evidence="1">
    <location>
        <begin position="116"/>
        <end position="141"/>
    </location>
</feature>
<feature type="transmembrane region" description="Helical" evidence="1">
    <location>
        <begin position="20"/>
        <end position="41"/>
    </location>
</feature>
<evidence type="ECO:0000256" key="1">
    <source>
        <dbReference type="SAM" id="Phobius"/>
    </source>
</evidence>
<dbReference type="Proteomes" id="UP000663854">
    <property type="component" value="Unassembled WGS sequence"/>
</dbReference>
<evidence type="ECO:0000313" key="4">
    <source>
        <dbReference type="Proteomes" id="UP000663854"/>
    </source>
</evidence>
<feature type="transmembrane region" description="Helical" evidence="1">
    <location>
        <begin position="225"/>
        <end position="252"/>
    </location>
</feature>
<sequence>MHVPDFDISTNSSNRSQRIFQFTIIILSILLGLLCLAGVIVTSIKWNLSSDLINECQNDTQPIVLCYIRLIINNNLLTQWDRYIMISLLFTYATVFFHIIVESTRTNVSGLLGQMIIQTIFIIAGIGVCFPILFIPSYIYFYKSENKLNKSPVPIHILYTGLIYIVLIIITPTYLIYFLSSNKLIISIMSIILLISPLGFALISLPVRLFSESIQRCWIINSHRLIVYCQIILFILSAPLFFITFVSLIMHWSNELIKKSYVNEISNIINPITIIWSIDYISLFIGLILYLITNEYLLIDSIYLNRSSKIKRLIGCFIFAVIFIISPCLAFPLYIAWKEYQFVELI</sequence>
<name>A0A814DBY6_9BILA</name>
<keyword evidence="1" id="KW-1133">Transmembrane helix</keyword>
<evidence type="ECO:0000313" key="2">
    <source>
        <dbReference type="EMBL" id="CAF0953711.1"/>
    </source>
</evidence>
<dbReference type="EMBL" id="CAJNOH010000224">
    <property type="protein sequence ID" value="CAF0953711.1"/>
    <property type="molecule type" value="Genomic_DNA"/>
</dbReference>
<keyword evidence="1" id="KW-0472">Membrane</keyword>
<dbReference type="AlphaFoldDB" id="A0A814DBY6"/>
<feature type="transmembrane region" description="Helical" evidence="1">
    <location>
        <begin position="184"/>
        <end position="205"/>
    </location>
</feature>
<organism evidence="2 4">
    <name type="scientific">Rotaria sordida</name>
    <dbReference type="NCBI Taxonomy" id="392033"/>
    <lineage>
        <taxon>Eukaryota</taxon>
        <taxon>Metazoa</taxon>
        <taxon>Spiralia</taxon>
        <taxon>Gnathifera</taxon>
        <taxon>Rotifera</taxon>
        <taxon>Eurotatoria</taxon>
        <taxon>Bdelloidea</taxon>
        <taxon>Philodinida</taxon>
        <taxon>Philodinidae</taxon>
        <taxon>Rotaria</taxon>
    </lineage>
</organism>
<reference evidence="2" key="1">
    <citation type="submission" date="2021-02" db="EMBL/GenBank/DDBJ databases">
        <authorList>
            <person name="Nowell W R."/>
        </authorList>
    </citation>
    <scope>NUCLEOTIDE SEQUENCE</scope>
</reference>
<dbReference type="EMBL" id="CAJNOL010000331">
    <property type="protein sequence ID" value="CAF1010664.1"/>
    <property type="molecule type" value="Genomic_DNA"/>
</dbReference>
<protein>
    <submittedName>
        <fullName evidence="2">Uncharacterized protein</fullName>
    </submittedName>
</protein>